<sequence length="268" mass="29075">ILFGIGNGEFRNVITLQVPANFLPVSVVVNDLNNDHILDIITSDSTSGGIAIFMGYGNESYGTPLIIPTYDDLPNSLAIGDVNNDHRLDIVYASSTVSTVGILLGNRNGTFDNIITYSTGSGSYPQNVVLVDLNNDNQLDIAVLNVFDYSIGIFFGFGNGSFTSQTIFTTGSMPQFVAFTDFNNDLQLDFVSDFTYEMSYLTGSAPHPSYVAIGDFNNDNRSDIVVANSGTNNIQVLFEYYQGTFLNKSAYSTGFSSSPQFVTVADFN</sequence>
<feature type="non-terminal residue" evidence="2">
    <location>
        <position position="1"/>
    </location>
</feature>
<proteinExistence type="predicted"/>
<dbReference type="InterPro" id="IPR013517">
    <property type="entry name" value="FG-GAP"/>
</dbReference>
<dbReference type="InterPro" id="IPR028994">
    <property type="entry name" value="Integrin_alpha_N"/>
</dbReference>
<dbReference type="Gene3D" id="2.130.10.130">
    <property type="entry name" value="Integrin alpha, N-terminal"/>
    <property type="match status" value="1"/>
</dbReference>
<dbReference type="AlphaFoldDB" id="A0A820IXX9"/>
<organism evidence="2 3">
    <name type="scientific">Adineta steineri</name>
    <dbReference type="NCBI Taxonomy" id="433720"/>
    <lineage>
        <taxon>Eukaryota</taxon>
        <taxon>Metazoa</taxon>
        <taxon>Spiralia</taxon>
        <taxon>Gnathifera</taxon>
        <taxon>Rotifera</taxon>
        <taxon>Eurotatoria</taxon>
        <taxon>Bdelloidea</taxon>
        <taxon>Adinetida</taxon>
        <taxon>Adinetidae</taxon>
        <taxon>Adineta</taxon>
    </lineage>
</organism>
<evidence type="ECO:0000313" key="3">
    <source>
        <dbReference type="Proteomes" id="UP000663844"/>
    </source>
</evidence>
<dbReference type="SUPFAM" id="SSF69318">
    <property type="entry name" value="Integrin alpha N-terminal domain"/>
    <property type="match status" value="1"/>
</dbReference>
<accession>A0A820IXX9</accession>
<protein>
    <recommendedName>
        <fullName evidence="4">VCBS repeat-containing protein</fullName>
    </recommendedName>
</protein>
<dbReference type="Proteomes" id="UP000663844">
    <property type="component" value="Unassembled WGS sequence"/>
</dbReference>
<name>A0A820IXX9_9BILA</name>
<evidence type="ECO:0000256" key="1">
    <source>
        <dbReference type="ARBA" id="ARBA00022729"/>
    </source>
</evidence>
<dbReference type="EMBL" id="CAJOAZ010017663">
    <property type="protein sequence ID" value="CAF4317857.1"/>
    <property type="molecule type" value="Genomic_DNA"/>
</dbReference>
<gene>
    <name evidence="2" type="ORF">OXD698_LOCUS47002</name>
</gene>
<dbReference type="Pfam" id="PF13517">
    <property type="entry name" value="FG-GAP_3"/>
    <property type="match status" value="2"/>
</dbReference>
<keyword evidence="1" id="KW-0732">Signal</keyword>
<evidence type="ECO:0008006" key="4">
    <source>
        <dbReference type="Google" id="ProtNLM"/>
    </source>
</evidence>
<dbReference type="PANTHER" id="PTHR46580:SF4">
    <property type="entry name" value="ATP_GTP-BINDING PROTEIN"/>
    <property type="match status" value="1"/>
</dbReference>
<evidence type="ECO:0000313" key="2">
    <source>
        <dbReference type="EMBL" id="CAF4317857.1"/>
    </source>
</evidence>
<feature type="non-terminal residue" evidence="2">
    <location>
        <position position="268"/>
    </location>
</feature>
<dbReference type="Gene3D" id="2.30.30.100">
    <property type="match status" value="1"/>
</dbReference>
<dbReference type="PANTHER" id="PTHR46580">
    <property type="entry name" value="SENSOR KINASE-RELATED"/>
    <property type="match status" value="1"/>
</dbReference>
<reference evidence="2" key="1">
    <citation type="submission" date="2021-02" db="EMBL/GenBank/DDBJ databases">
        <authorList>
            <person name="Nowell W R."/>
        </authorList>
    </citation>
    <scope>NUCLEOTIDE SEQUENCE</scope>
</reference>
<comment type="caution">
    <text evidence="2">The sequence shown here is derived from an EMBL/GenBank/DDBJ whole genome shotgun (WGS) entry which is preliminary data.</text>
</comment>